<accession>U6JDE6</accession>
<dbReference type="PANTHER" id="PTHR11579:SF9">
    <property type="entry name" value="PROTEIN-L-ISOASPARTATE O-METHYLTRANSFERASE"/>
    <property type="match status" value="1"/>
</dbReference>
<dbReference type="Proteomes" id="UP000019149">
    <property type="component" value="Unassembled WGS sequence"/>
</dbReference>
<dbReference type="GO" id="GO:0005737">
    <property type="term" value="C:cytoplasm"/>
    <property type="evidence" value="ECO:0007669"/>
    <property type="project" value="TreeGrafter"/>
</dbReference>
<dbReference type="WBParaSite" id="EgrG_000511600">
    <property type="protein sequence ID" value="EgrG_000511600"/>
    <property type="gene ID" value="EgrG_000511600"/>
</dbReference>
<evidence type="ECO:0000313" key="6">
    <source>
        <dbReference type="Proteomes" id="UP000492820"/>
    </source>
</evidence>
<feature type="region of interest" description="Disordered" evidence="2">
    <location>
        <begin position="332"/>
        <end position="402"/>
    </location>
</feature>
<dbReference type="EMBL" id="APAU02000086">
    <property type="protein sequence ID" value="EUB57367.1"/>
    <property type="molecule type" value="Genomic_DNA"/>
</dbReference>
<dbReference type="Pfam" id="PF01135">
    <property type="entry name" value="PCMT"/>
    <property type="match status" value="2"/>
</dbReference>
<dbReference type="OrthoDB" id="10257972at2759"/>
<dbReference type="AlphaFoldDB" id="U6JDE6"/>
<keyword evidence="4" id="KW-0808">Transferase</keyword>
<dbReference type="STRING" id="6210.U6JDE6"/>
<dbReference type="CTD" id="36343475"/>
<reference evidence="7" key="4">
    <citation type="submission" date="2020-10" db="UniProtKB">
        <authorList>
            <consortium name="WormBaseParasite"/>
        </authorList>
    </citation>
    <scope>IDENTIFICATION</scope>
</reference>
<dbReference type="GO" id="GO:0032259">
    <property type="term" value="P:methylation"/>
    <property type="evidence" value="ECO:0007669"/>
    <property type="project" value="UniProtKB-KW"/>
</dbReference>
<gene>
    <name evidence="4 7" type="ORF">EGR_07760</name>
    <name evidence="3" type="ORF">EgrG_000511600</name>
</gene>
<dbReference type="PANTHER" id="PTHR11579">
    <property type="entry name" value="PROTEIN-L-ISOASPARTATE O-METHYLTRANSFERASE"/>
    <property type="match status" value="1"/>
</dbReference>
<proteinExistence type="inferred from homology"/>
<feature type="compositionally biased region" description="Low complexity" evidence="2">
    <location>
        <begin position="362"/>
        <end position="387"/>
    </location>
</feature>
<dbReference type="KEGG" id="egl:EGR_07760"/>
<evidence type="ECO:0000313" key="3">
    <source>
        <dbReference type="EMBL" id="CDS19777.1"/>
    </source>
</evidence>
<reference evidence="4 5" key="1">
    <citation type="journal article" date="2013" name="Nat. Genet.">
        <title>The genome of the hydatid tapeworm Echinococcus granulosus.</title>
        <authorList>
            <person name="Zheng H."/>
            <person name="Zhang W."/>
            <person name="Zhang L."/>
            <person name="Zhang Z."/>
            <person name="Li J."/>
            <person name="Lu G."/>
            <person name="Zhu Y."/>
            <person name="Wang Y."/>
            <person name="Huang Y."/>
            <person name="Liu J."/>
            <person name="Kang H."/>
            <person name="Chen J."/>
            <person name="Wang L."/>
            <person name="Chen A."/>
            <person name="Yu S."/>
            <person name="Gao Z."/>
            <person name="Jin L."/>
            <person name="Gu W."/>
            <person name="Wang Z."/>
            <person name="Zhao L."/>
            <person name="Shi B."/>
            <person name="Wen H."/>
            <person name="Lin R."/>
            <person name="Jones M.K."/>
            <person name="Brejova B."/>
            <person name="Vinar T."/>
            <person name="Zhao G."/>
            <person name="McManus D.P."/>
            <person name="Chen Z."/>
            <person name="Zhou Y."/>
            <person name="Wang S."/>
        </authorList>
    </citation>
    <scope>NUCLEOTIDE SEQUENCE [LARGE SCALE GENOMIC DNA]</scope>
</reference>
<feature type="compositionally biased region" description="Acidic residues" evidence="2">
    <location>
        <begin position="454"/>
        <end position="471"/>
    </location>
</feature>
<dbReference type="Proteomes" id="UP000492820">
    <property type="component" value="Unassembled WGS sequence"/>
</dbReference>
<feature type="compositionally biased region" description="Basic residues" evidence="2">
    <location>
        <begin position="487"/>
        <end position="497"/>
    </location>
</feature>
<organism evidence="4 5">
    <name type="scientific">Echinococcus granulosus</name>
    <name type="common">Hydatid tapeworm</name>
    <dbReference type="NCBI Taxonomy" id="6210"/>
    <lineage>
        <taxon>Eukaryota</taxon>
        <taxon>Metazoa</taxon>
        <taxon>Spiralia</taxon>
        <taxon>Lophotrochozoa</taxon>
        <taxon>Platyhelminthes</taxon>
        <taxon>Cestoda</taxon>
        <taxon>Eucestoda</taxon>
        <taxon>Cyclophyllidea</taxon>
        <taxon>Taeniidae</taxon>
        <taxon>Echinococcus</taxon>
        <taxon>Echinococcus granulosus group</taxon>
    </lineage>
</organism>
<evidence type="ECO:0000313" key="5">
    <source>
        <dbReference type="Proteomes" id="UP000019149"/>
    </source>
</evidence>
<evidence type="ECO:0000313" key="4">
    <source>
        <dbReference type="EMBL" id="EUB57367.1"/>
    </source>
</evidence>
<dbReference type="SUPFAM" id="SSF53335">
    <property type="entry name" value="S-adenosyl-L-methionine-dependent methyltransferases"/>
    <property type="match status" value="1"/>
</dbReference>
<feature type="region of interest" description="Disordered" evidence="2">
    <location>
        <begin position="439"/>
        <end position="533"/>
    </location>
</feature>
<protein>
    <submittedName>
        <fullName evidence="3">Protein l isoaspartate o methyltransferase</fullName>
    </submittedName>
    <submittedName>
        <fullName evidence="4">Protein-L-isoaspartate O-methyltransferase domain-containing protein</fullName>
    </submittedName>
</protein>
<sequence length="569" mass="63527">MGGTVSVFSDNQALVDSLKESCEIPPEIERVFRLVDRGLYAIEPKEQIYSDSAWRVDKLHLSAPGIYATVLRELDIHPGQSVLNIGSGTGYLSTMFGLMLGSNSVNHGIELHESNVAFARERLTKFLASDVIYERDFCEPHFTVGNIFTVVPPSATSARVANAEPSGDFNSEGSSLDEFIHQSLLSPNLNIKPPPLIKRESTDDGKYEFEFWPTYDRIYVGSMISSPAQLEAILRLLNVGGRLVAPIYDQLHKIDRISDNKVNDTVLISVSFMSLVSSSENDPKVTPPPKRTVERLERLACRRLRQQLRQVILQRAGDLPDLGRFVRIRGSSPSLPSASSVSPDSVSRQSHLGGKSHGGGTSSSTSTTPSASSSSPSSSSLLSSSPRPSAPSTPPLQQQDIPEIPPIHVNVIVPGSRAIAEQMDFVEFISRNILRCQMQQTRDSHRNVEQTIENTDEEETEEGDEEEEEEPMAGPADTGETDADATRRKRRKRKRRRREDGQEESGNPETEQYDDEAEGNRGERRRRGRRVRELTWQPQSYTFREKMHQLMKEELALPLYTTDLVLRVT</sequence>
<dbReference type="GO" id="GO:0004719">
    <property type="term" value="F:protein-L-isoaspartate (D-aspartate) O-methyltransferase activity"/>
    <property type="evidence" value="ECO:0007669"/>
    <property type="project" value="InterPro"/>
</dbReference>
<dbReference type="InterPro" id="IPR029063">
    <property type="entry name" value="SAM-dependent_MTases_sf"/>
</dbReference>
<evidence type="ECO:0000256" key="2">
    <source>
        <dbReference type="SAM" id="MobiDB-lite"/>
    </source>
</evidence>
<dbReference type="EMBL" id="LK028579">
    <property type="protein sequence ID" value="CDS19777.1"/>
    <property type="molecule type" value="Genomic_DNA"/>
</dbReference>
<dbReference type="RefSeq" id="XP_024348563.1">
    <property type="nucleotide sequence ID" value="XM_024497009.1"/>
</dbReference>
<dbReference type="OMA" id="ESCEIPP"/>
<keyword evidence="4" id="KW-0489">Methyltransferase</keyword>
<dbReference type="InterPro" id="IPR000682">
    <property type="entry name" value="PCMT"/>
</dbReference>
<keyword evidence="5" id="KW-1185">Reference proteome</keyword>
<name>U6JDE6_ECHGR</name>
<reference evidence="3 6" key="2">
    <citation type="journal article" date="2013" name="Nature">
        <title>The genomes of four tapeworm species reveal adaptations to parasitism.</title>
        <authorList>
            <person name="Tsai I.J."/>
            <person name="Zarowiecki M."/>
            <person name="Holroyd N."/>
            <person name="Garciarrubio A."/>
            <person name="Sanchez-Flores A."/>
            <person name="Brooks K.L."/>
            <person name="Tracey A."/>
            <person name="Bobes R.J."/>
            <person name="Fragoso G."/>
            <person name="Sciutto E."/>
            <person name="Aslett M."/>
            <person name="Beasley H."/>
            <person name="Bennett H.M."/>
            <person name="Cai J."/>
            <person name="Camicia F."/>
            <person name="Clark R."/>
            <person name="Cucher M."/>
            <person name="De Silva N."/>
            <person name="Day T.A."/>
            <person name="Deplazes P."/>
            <person name="Estrada K."/>
            <person name="Fernandez C."/>
            <person name="Holland P.W."/>
            <person name="Hou J."/>
            <person name="Hu S."/>
            <person name="Huckvale T."/>
            <person name="Hung S.S."/>
            <person name="Kamenetzky L."/>
            <person name="Keane J.A."/>
            <person name="Kiss F."/>
            <person name="Koziol U."/>
            <person name="Lambert O."/>
            <person name="Liu K."/>
            <person name="Luo X."/>
            <person name="Luo Y."/>
            <person name="Macchiaroli N."/>
            <person name="Nichol S."/>
            <person name="Paps J."/>
            <person name="Parkinson J."/>
            <person name="Pouchkina-Stantcheva N."/>
            <person name="Riddiford N."/>
            <person name="Rosenzvit M."/>
            <person name="Salinas G."/>
            <person name="Wasmuth J.D."/>
            <person name="Zamanian M."/>
            <person name="Zheng Y."/>
            <person name="Cai X."/>
            <person name="Soberon X."/>
            <person name="Olson P.D."/>
            <person name="Laclette J.P."/>
            <person name="Brehm K."/>
            <person name="Berriman M."/>
            <person name="Garciarrubio A."/>
            <person name="Bobes R.J."/>
            <person name="Fragoso G."/>
            <person name="Sanchez-Flores A."/>
            <person name="Estrada K."/>
            <person name="Cevallos M.A."/>
            <person name="Morett E."/>
            <person name="Gonzalez V."/>
            <person name="Portillo T."/>
            <person name="Ochoa-Leyva A."/>
            <person name="Jose M.V."/>
            <person name="Sciutto E."/>
            <person name="Landa A."/>
            <person name="Jimenez L."/>
            <person name="Valdes V."/>
            <person name="Carrero J.C."/>
            <person name="Larralde C."/>
            <person name="Morales-Montor J."/>
            <person name="Limon-Lason J."/>
            <person name="Soberon X."/>
            <person name="Laclette J.P."/>
        </authorList>
    </citation>
    <scope>NUCLEOTIDE SEQUENCE [LARGE SCALE GENOMIC DNA]</scope>
</reference>
<dbReference type="Gene3D" id="3.40.50.150">
    <property type="entry name" value="Vaccinia Virus protein VP39"/>
    <property type="match status" value="2"/>
</dbReference>
<dbReference type="GeneID" id="36343475"/>
<comment type="similarity">
    <text evidence="1">Belongs to the methyltransferase superfamily. L-isoaspartyl/D-aspartyl protein methyltransferase family.</text>
</comment>
<reference evidence="3" key="3">
    <citation type="submission" date="2014-06" db="EMBL/GenBank/DDBJ databases">
        <authorList>
            <person name="Aslett M."/>
        </authorList>
    </citation>
    <scope>NUCLEOTIDE SEQUENCE</scope>
</reference>
<evidence type="ECO:0000256" key="1">
    <source>
        <dbReference type="ARBA" id="ARBA00005369"/>
    </source>
</evidence>
<feature type="compositionally biased region" description="Low complexity" evidence="2">
    <location>
        <begin position="332"/>
        <end position="350"/>
    </location>
</feature>
<evidence type="ECO:0000313" key="7">
    <source>
        <dbReference type="WBParaSite" id="EgrG_000511600"/>
    </source>
</evidence>